<dbReference type="Proteomes" id="UP000240624">
    <property type="component" value="Unassembled WGS sequence"/>
</dbReference>
<dbReference type="SUPFAM" id="SSF55874">
    <property type="entry name" value="ATPase domain of HSP90 chaperone/DNA topoisomerase II/histidine kinase"/>
    <property type="match status" value="1"/>
</dbReference>
<dbReference type="PROSITE" id="PS50109">
    <property type="entry name" value="HIS_KIN"/>
    <property type="match status" value="1"/>
</dbReference>
<dbReference type="GO" id="GO:0004673">
    <property type="term" value="F:protein histidine kinase activity"/>
    <property type="evidence" value="ECO:0007669"/>
    <property type="project" value="UniProtKB-EC"/>
</dbReference>
<keyword evidence="13" id="KW-1185">Reference proteome</keyword>
<comment type="catalytic activity">
    <reaction evidence="1">
        <text>ATP + protein L-histidine = ADP + protein N-phospho-L-histidine.</text>
        <dbReference type="EC" id="2.7.13.3"/>
    </reaction>
</comment>
<dbReference type="EMBL" id="FWFY01000019">
    <property type="protein sequence ID" value="SLN70617.1"/>
    <property type="molecule type" value="Genomic_DNA"/>
</dbReference>
<name>A0A1X7A4Q3_9RHOB</name>
<dbReference type="OrthoDB" id="9767435at2"/>
<dbReference type="InterPro" id="IPR003594">
    <property type="entry name" value="HATPase_dom"/>
</dbReference>
<dbReference type="PANTHER" id="PTHR41523">
    <property type="entry name" value="TWO-COMPONENT SYSTEM SENSOR PROTEIN"/>
    <property type="match status" value="1"/>
</dbReference>
<evidence type="ECO:0000313" key="11">
    <source>
        <dbReference type="EMBL" id="SLN70617.1"/>
    </source>
</evidence>
<keyword evidence="6 11" id="KW-0418">Kinase</keyword>
<protein>
    <recommendedName>
        <fullName evidence="2">histidine kinase</fullName>
        <ecNumber evidence="2">2.7.13.3</ecNumber>
    </recommendedName>
</protein>
<dbReference type="Proteomes" id="UP000193495">
    <property type="component" value="Unassembled WGS sequence"/>
</dbReference>
<dbReference type="InterPro" id="IPR000014">
    <property type="entry name" value="PAS"/>
</dbReference>
<dbReference type="RefSeq" id="WP_085897855.1">
    <property type="nucleotide sequence ID" value="NZ_FWFY01000019.1"/>
</dbReference>
<dbReference type="EMBL" id="PYGB01000020">
    <property type="protein sequence ID" value="PSK80660.1"/>
    <property type="molecule type" value="Genomic_DNA"/>
</dbReference>
<dbReference type="Pfam" id="PF13188">
    <property type="entry name" value="PAS_8"/>
    <property type="match status" value="1"/>
</dbReference>
<dbReference type="InterPro" id="IPR011495">
    <property type="entry name" value="Sig_transdc_His_kin_sub2_dim/P"/>
</dbReference>
<dbReference type="PANTHER" id="PTHR41523:SF8">
    <property type="entry name" value="ETHYLENE RESPONSE SENSOR PROTEIN"/>
    <property type="match status" value="1"/>
</dbReference>
<dbReference type="SMART" id="SM00911">
    <property type="entry name" value="HWE_HK"/>
    <property type="match status" value="1"/>
</dbReference>
<keyword evidence="3" id="KW-0597">Phosphoprotein</keyword>
<gene>
    <name evidence="10" type="ORF">CLV79_1202</name>
    <name evidence="11" type="ORF">LOS8367_03557</name>
</gene>
<feature type="domain" description="PAS" evidence="9">
    <location>
        <begin position="14"/>
        <end position="46"/>
    </location>
</feature>
<keyword evidence="7" id="KW-0067">ATP-binding</keyword>
<dbReference type="GO" id="GO:0005524">
    <property type="term" value="F:ATP binding"/>
    <property type="evidence" value="ECO:0007669"/>
    <property type="project" value="UniProtKB-KW"/>
</dbReference>
<evidence type="ECO:0000256" key="1">
    <source>
        <dbReference type="ARBA" id="ARBA00000085"/>
    </source>
</evidence>
<dbReference type="Gene3D" id="3.30.565.10">
    <property type="entry name" value="Histidine kinase-like ATPase, C-terminal domain"/>
    <property type="match status" value="1"/>
</dbReference>
<organism evidence="11 12">
    <name type="scientific">Limimaricola soesokkakensis</name>
    <dbReference type="NCBI Taxonomy" id="1343159"/>
    <lineage>
        <taxon>Bacteria</taxon>
        <taxon>Pseudomonadati</taxon>
        <taxon>Pseudomonadota</taxon>
        <taxon>Alphaproteobacteria</taxon>
        <taxon>Rhodobacterales</taxon>
        <taxon>Paracoccaceae</taxon>
        <taxon>Limimaricola</taxon>
    </lineage>
</organism>
<evidence type="ECO:0000256" key="6">
    <source>
        <dbReference type="ARBA" id="ARBA00022777"/>
    </source>
</evidence>
<evidence type="ECO:0000256" key="3">
    <source>
        <dbReference type="ARBA" id="ARBA00022553"/>
    </source>
</evidence>
<reference evidence="11 12" key="1">
    <citation type="submission" date="2017-03" db="EMBL/GenBank/DDBJ databases">
        <authorList>
            <person name="Afonso C.L."/>
            <person name="Miller P.J."/>
            <person name="Scott M.A."/>
            <person name="Spackman E."/>
            <person name="Goraichik I."/>
            <person name="Dimitrov K.M."/>
            <person name="Suarez D.L."/>
            <person name="Swayne D.E."/>
        </authorList>
    </citation>
    <scope>NUCLEOTIDE SEQUENCE [LARGE SCALE GENOMIC DNA]</scope>
    <source>
        <strain evidence="11 12">CECT 8367</strain>
    </source>
</reference>
<dbReference type="Pfam" id="PF07568">
    <property type="entry name" value="HisKA_2"/>
    <property type="match status" value="1"/>
</dbReference>
<keyword evidence="5" id="KW-0547">Nucleotide-binding</keyword>
<dbReference type="InterPro" id="IPR005467">
    <property type="entry name" value="His_kinase_dom"/>
</dbReference>
<sequence>MTREQPRAGPYLAERVLSELPVAVVVADLNGKVVDCNARAHRLLGLREGIPRLVGLDDWQPRRGTLAQALRSVATSSSWVPLALRREGQEIELKGRGFLLGGHAEPRVLLLESHSAPHQFAEHSEQVRRLNAQLVIQRQTEDKLRAALRTAEDLRRELVHRVKNNLAIVSALLRTKARAAEHPAATEALTAAATRIRSIAIVHDILDARNESEVLTSKALFTALLDHLRISICPPHIVLESEIFDTELHTETALPLCLLVNELVTNAIKHAFSNRDAGRVRITFAEAEDGYHLGVADNGCGINETPARRGGGSRIVEALAQQLKGELEISRGGGTAWSITLHPSIRRDSSASSPAPPEAS</sequence>
<evidence type="ECO:0000313" key="13">
    <source>
        <dbReference type="Proteomes" id="UP000240624"/>
    </source>
</evidence>
<proteinExistence type="predicted"/>
<dbReference type="InterPro" id="IPR035965">
    <property type="entry name" value="PAS-like_dom_sf"/>
</dbReference>
<evidence type="ECO:0000313" key="12">
    <source>
        <dbReference type="Proteomes" id="UP000193495"/>
    </source>
</evidence>
<accession>A0A1X7A4Q3</accession>
<evidence type="ECO:0000259" key="9">
    <source>
        <dbReference type="PROSITE" id="PS50112"/>
    </source>
</evidence>
<dbReference type="Pfam" id="PF02518">
    <property type="entry name" value="HATPase_c"/>
    <property type="match status" value="1"/>
</dbReference>
<dbReference type="EC" id="2.7.13.3" evidence="2"/>
<dbReference type="SUPFAM" id="SSF55785">
    <property type="entry name" value="PYP-like sensor domain (PAS domain)"/>
    <property type="match status" value="1"/>
</dbReference>
<evidence type="ECO:0000313" key="10">
    <source>
        <dbReference type="EMBL" id="PSK80660.1"/>
    </source>
</evidence>
<reference evidence="10 13" key="2">
    <citation type="submission" date="2018-03" db="EMBL/GenBank/DDBJ databases">
        <title>Genomic Encyclopedia of Archaeal and Bacterial Type Strains, Phase II (KMG-II): from individual species to whole genera.</title>
        <authorList>
            <person name="Goeker M."/>
        </authorList>
    </citation>
    <scope>NUCLEOTIDE SEQUENCE [LARGE SCALE GENOMIC DNA]</scope>
    <source>
        <strain evidence="10 13">DSM 29956</strain>
    </source>
</reference>
<evidence type="ECO:0000256" key="2">
    <source>
        <dbReference type="ARBA" id="ARBA00012438"/>
    </source>
</evidence>
<dbReference type="InterPro" id="IPR036890">
    <property type="entry name" value="HATPase_C_sf"/>
</dbReference>
<dbReference type="SMART" id="SM00387">
    <property type="entry name" value="HATPase_c"/>
    <property type="match status" value="1"/>
</dbReference>
<feature type="domain" description="Histidine kinase" evidence="8">
    <location>
        <begin position="157"/>
        <end position="345"/>
    </location>
</feature>
<evidence type="ECO:0000256" key="7">
    <source>
        <dbReference type="ARBA" id="ARBA00022840"/>
    </source>
</evidence>
<dbReference type="CDD" id="cd00130">
    <property type="entry name" value="PAS"/>
    <property type="match status" value="1"/>
</dbReference>
<dbReference type="AlphaFoldDB" id="A0A1X7A4Q3"/>
<dbReference type="InterPro" id="IPR011102">
    <property type="entry name" value="Sig_transdc_His_kinase_HWE"/>
</dbReference>
<evidence type="ECO:0000256" key="4">
    <source>
        <dbReference type="ARBA" id="ARBA00022679"/>
    </source>
</evidence>
<evidence type="ECO:0000259" key="8">
    <source>
        <dbReference type="PROSITE" id="PS50109"/>
    </source>
</evidence>
<dbReference type="Gene3D" id="3.30.450.20">
    <property type="entry name" value="PAS domain"/>
    <property type="match status" value="1"/>
</dbReference>
<evidence type="ECO:0000256" key="5">
    <source>
        <dbReference type="ARBA" id="ARBA00022741"/>
    </source>
</evidence>
<dbReference type="PROSITE" id="PS50112">
    <property type="entry name" value="PAS"/>
    <property type="match status" value="1"/>
</dbReference>
<keyword evidence="4 11" id="KW-0808">Transferase</keyword>